<keyword evidence="3" id="KW-1185">Reference proteome</keyword>
<dbReference type="PANTHER" id="PTHR35908">
    <property type="entry name" value="HYPOTHETICAL FUSION PROTEIN"/>
    <property type="match status" value="1"/>
</dbReference>
<organism evidence="2 3">
    <name type="scientific">Phytoactinopolyspora mesophila</name>
    <dbReference type="NCBI Taxonomy" id="2650750"/>
    <lineage>
        <taxon>Bacteria</taxon>
        <taxon>Bacillati</taxon>
        <taxon>Actinomycetota</taxon>
        <taxon>Actinomycetes</taxon>
        <taxon>Jiangellales</taxon>
        <taxon>Jiangellaceae</taxon>
        <taxon>Phytoactinopolyspora</taxon>
    </lineage>
</organism>
<dbReference type="SUPFAM" id="SSF54593">
    <property type="entry name" value="Glyoxalase/Bleomycin resistance protein/Dihydroxybiphenyl dioxygenase"/>
    <property type="match status" value="1"/>
</dbReference>
<dbReference type="InterPro" id="IPR029068">
    <property type="entry name" value="Glyas_Bleomycin-R_OHBP_Dase"/>
</dbReference>
<evidence type="ECO:0000313" key="3">
    <source>
        <dbReference type="Proteomes" id="UP000460435"/>
    </source>
</evidence>
<protein>
    <submittedName>
        <fullName evidence="2">VOC family protein</fullName>
    </submittedName>
</protein>
<evidence type="ECO:0000313" key="2">
    <source>
        <dbReference type="EMBL" id="NDL56016.1"/>
    </source>
</evidence>
<dbReference type="PANTHER" id="PTHR35908:SF1">
    <property type="entry name" value="CONSERVED PROTEIN"/>
    <property type="match status" value="1"/>
</dbReference>
<sequence>MNKVGNITFDCADPRALSHFWSDVLGYPRSEYPPELRESLLQSGLTEEDLLDRSVAEDPEGAGPRLYFHRVAEPKQAKNRVHLDLFAIPGKHATPAEIDAEVDRIVALGASVIRKHDALWGPYREYHYVMADPEGNEFCIQ</sequence>
<dbReference type="EMBL" id="WLZY01000001">
    <property type="protein sequence ID" value="NDL56016.1"/>
    <property type="molecule type" value="Genomic_DNA"/>
</dbReference>
<proteinExistence type="predicted"/>
<evidence type="ECO:0000259" key="1">
    <source>
        <dbReference type="Pfam" id="PF18029"/>
    </source>
</evidence>
<accession>A0A7K3LYC6</accession>
<comment type="caution">
    <text evidence="2">The sequence shown here is derived from an EMBL/GenBank/DDBJ whole genome shotgun (WGS) entry which is preliminary data.</text>
</comment>
<dbReference type="Pfam" id="PF18029">
    <property type="entry name" value="Glyoxalase_6"/>
    <property type="match status" value="1"/>
</dbReference>
<dbReference type="InterPro" id="IPR041581">
    <property type="entry name" value="Glyoxalase_6"/>
</dbReference>
<dbReference type="Gene3D" id="3.10.180.10">
    <property type="entry name" value="2,3-Dihydroxybiphenyl 1,2-Dioxygenase, domain 1"/>
    <property type="match status" value="1"/>
</dbReference>
<dbReference type="Proteomes" id="UP000460435">
    <property type="component" value="Unassembled WGS sequence"/>
</dbReference>
<name>A0A7K3LYC6_9ACTN</name>
<reference evidence="2 3" key="1">
    <citation type="submission" date="2019-11" db="EMBL/GenBank/DDBJ databases">
        <authorList>
            <person name="Li X.-J."/>
            <person name="Feng X.-M."/>
        </authorList>
    </citation>
    <scope>NUCLEOTIDE SEQUENCE [LARGE SCALE GENOMIC DNA]</scope>
    <source>
        <strain evidence="2 3">XMNu-373</strain>
    </source>
</reference>
<feature type="domain" description="Glyoxalase-like" evidence="1">
    <location>
        <begin position="7"/>
        <end position="140"/>
    </location>
</feature>
<dbReference type="RefSeq" id="WP_162448661.1">
    <property type="nucleotide sequence ID" value="NZ_WLZY01000001.1"/>
</dbReference>
<dbReference type="AlphaFoldDB" id="A0A7K3LYC6"/>
<gene>
    <name evidence="2" type="ORF">F7O44_02905</name>
</gene>